<evidence type="ECO:0008006" key="3">
    <source>
        <dbReference type="Google" id="ProtNLM"/>
    </source>
</evidence>
<dbReference type="Proteomes" id="UP000176803">
    <property type="component" value="Unassembled WGS sequence"/>
</dbReference>
<accession>A0A1F7I5X6</accession>
<dbReference type="InterPro" id="IPR010985">
    <property type="entry name" value="Ribbon_hlx_hlx"/>
</dbReference>
<name>A0A1F7I5X6_9BACT</name>
<protein>
    <recommendedName>
        <fullName evidence="3">Ribbon-helix-helix protein CopG domain-containing protein</fullName>
    </recommendedName>
</protein>
<dbReference type="AlphaFoldDB" id="A0A1F7I5X6"/>
<organism evidence="1 2">
    <name type="scientific">Candidatus Roizmanbacteria bacterium RIFCSPHIGHO2_12_FULL_41_11</name>
    <dbReference type="NCBI Taxonomy" id="1802052"/>
    <lineage>
        <taxon>Bacteria</taxon>
        <taxon>Candidatus Roizmaniibacteriota</taxon>
    </lineage>
</organism>
<dbReference type="Gene3D" id="3.40.50.450">
    <property type="match status" value="1"/>
</dbReference>
<evidence type="ECO:0000313" key="2">
    <source>
        <dbReference type="Proteomes" id="UP000176803"/>
    </source>
</evidence>
<sequence length="190" mass="21918">MKVFFQATFKENDEYINLYQKIYEELAHEGYQHVDNDVVATGQKELYQSLNKGDVKTNIALYERKTHAIQNADICIFEATTAGLGLGFLIEKALGLSKPTIVLYLHNVPPVLLTGVQSEKLILKSYDEKNLKRVLKEALSSARERRDKRFNFFLSPKLLDYLEETSKKEDVTKSKLIRDMIVEHMRKDSS</sequence>
<reference evidence="1 2" key="1">
    <citation type="journal article" date="2016" name="Nat. Commun.">
        <title>Thousands of microbial genomes shed light on interconnected biogeochemical processes in an aquifer system.</title>
        <authorList>
            <person name="Anantharaman K."/>
            <person name="Brown C.T."/>
            <person name="Hug L.A."/>
            <person name="Sharon I."/>
            <person name="Castelle C.J."/>
            <person name="Probst A.J."/>
            <person name="Thomas B.C."/>
            <person name="Singh A."/>
            <person name="Wilkins M.J."/>
            <person name="Karaoz U."/>
            <person name="Brodie E.L."/>
            <person name="Williams K.H."/>
            <person name="Hubbard S.S."/>
            <person name="Banfield J.F."/>
        </authorList>
    </citation>
    <scope>NUCLEOTIDE SEQUENCE [LARGE SCALE GENOMIC DNA]</scope>
</reference>
<dbReference type="SUPFAM" id="SSF47598">
    <property type="entry name" value="Ribbon-helix-helix"/>
    <property type="match status" value="1"/>
</dbReference>
<dbReference type="GO" id="GO:0006355">
    <property type="term" value="P:regulation of DNA-templated transcription"/>
    <property type="evidence" value="ECO:0007669"/>
    <property type="project" value="InterPro"/>
</dbReference>
<dbReference type="EMBL" id="MGAC01000002">
    <property type="protein sequence ID" value="OGK38773.1"/>
    <property type="molecule type" value="Genomic_DNA"/>
</dbReference>
<dbReference type="CDD" id="cd21631">
    <property type="entry name" value="RHH_CopG_NikR-like"/>
    <property type="match status" value="1"/>
</dbReference>
<comment type="caution">
    <text evidence="1">The sequence shown here is derived from an EMBL/GenBank/DDBJ whole genome shotgun (WGS) entry which is preliminary data.</text>
</comment>
<gene>
    <name evidence="1" type="ORF">A3F03_04115</name>
</gene>
<evidence type="ECO:0000313" key="1">
    <source>
        <dbReference type="EMBL" id="OGK38773.1"/>
    </source>
</evidence>
<proteinExistence type="predicted"/>